<name>A0A1U7CS52_9BACT</name>
<dbReference type="InterPro" id="IPR036983">
    <property type="entry name" value="AIM24_sf"/>
</dbReference>
<dbReference type="PANTHER" id="PTHR43657">
    <property type="entry name" value="TRYPTOPHAN RNA-BINDING ATTENUATOR PROTEIN-LIKE PROTEIN"/>
    <property type="match status" value="1"/>
</dbReference>
<dbReference type="EMBL" id="CP019082">
    <property type="protein sequence ID" value="APW61774.1"/>
    <property type="molecule type" value="Genomic_DNA"/>
</dbReference>
<evidence type="ECO:0008006" key="3">
    <source>
        <dbReference type="Google" id="ProtNLM"/>
    </source>
</evidence>
<dbReference type="Proteomes" id="UP000186309">
    <property type="component" value="Chromosome"/>
</dbReference>
<reference evidence="2" key="1">
    <citation type="submission" date="2016-12" db="EMBL/GenBank/DDBJ databases">
        <title>Comparative genomics of four Isosphaeraceae planctomycetes: a common pool of plasmids and glycoside hydrolase genes.</title>
        <authorList>
            <person name="Ivanova A."/>
        </authorList>
    </citation>
    <scope>NUCLEOTIDE SEQUENCE [LARGE SCALE GENOMIC DNA]</scope>
    <source>
        <strain evidence="2">PX4</strain>
    </source>
</reference>
<organism evidence="1 2">
    <name type="scientific">Paludisphaera borealis</name>
    <dbReference type="NCBI Taxonomy" id="1387353"/>
    <lineage>
        <taxon>Bacteria</taxon>
        <taxon>Pseudomonadati</taxon>
        <taxon>Planctomycetota</taxon>
        <taxon>Planctomycetia</taxon>
        <taxon>Isosphaerales</taxon>
        <taxon>Isosphaeraceae</taxon>
        <taxon>Paludisphaera</taxon>
    </lineage>
</organism>
<dbReference type="SUPFAM" id="SSF51219">
    <property type="entry name" value="TRAP-like"/>
    <property type="match status" value="1"/>
</dbReference>
<protein>
    <recommendedName>
        <fullName evidence="3">TIGR00266 family protein</fullName>
    </recommendedName>
</protein>
<dbReference type="AlphaFoldDB" id="A0A1U7CS52"/>
<dbReference type="RefSeq" id="WP_076347386.1">
    <property type="nucleotide sequence ID" value="NZ_CP019082.1"/>
</dbReference>
<proteinExistence type="predicted"/>
<accession>A0A1U7CS52</accession>
<dbReference type="STRING" id="1387353.BSF38_03302"/>
<dbReference type="Pfam" id="PF01987">
    <property type="entry name" value="AIM24"/>
    <property type="match status" value="1"/>
</dbReference>
<gene>
    <name evidence="1" type="ORF">BSF38_03302</name>
</gene>
<evidence type="ECO:0000313" key="1">
    <source>
        <dbReference type="EMBL" id="APW61774.1"/>
    </source>
</evidence>
<dbReference type="PANTHER" id="PTHR43657:SF1">
    <property type="entry name" value="ALTERED INHERITANCE OF MITOCHONDRIA PROTEIN 24, MITOCHONDRIAL"/>
    <property type="match status" value="1"/>
</dbReference>
<sequence>MDFEIACEPTYSVVEIDLDEGEAVVAESGAMAWMTPNLRVETSTRGGLMAGLKRSVLGGESVFQNTYTAQGGPGRVAFVPGSSGDIVAHEMRGDLLLERGAYLASSPTVTLDSRWQGMKGLFSEGLFTLHVAGSGMLFFGAYGAVYEVDVDGEYTVDSGFAVAWEPSLQYRVTRARRVRSFLFSDQLLVRFSGRGRLWVQSRSPQAFANWLQPFRPVKQKGDN</sequence>
<dbReference type="InterPro" id="IPR016031">
    <property type="entry name" value="Trp_RNA-bd_attenuator-like_dom"/>
</dbReference>
<dbReference type="NCBIfam" id="TIGR00266">
    <property type="entry name" value="TIGR00266 family protein"/>
    <property type="match status" value="1"/>
</dbReference>
<dbReference type="InterPro" id="IPR002838">
    <property type="entry name" value="AIM24"/>
</dbReference>
<evidence type="ECO:0000313" key="2">
    <source>
        <dbReference type="Proteomes" id="UP000186309"/>
    </source>
</evidence>
<dbReference type="OrthoDB" id="9779518at2"/>
<dbReference type="KEGG" id="pbor:BSF38_03302"/>
<dbReference type="Gene3D" id="3.60.160.10">
    <property type="entry name" value="Mitochondrial biogenesis AIM24"/>
    <property type="match status" value="1"/>
</dbReference>
<keyword evidence="2" id="KW-1185">Reference proteome</keyword>